<dbReference type="SMART" id="SM00822">
    <property type="entry name" value="PKS_KR"/>
    <property type="match status" value="1"/>
</dbReference>
<dbReference type="Gene3D" id="3.40.50.720">
    <property type="entry name" value="NAD(P)-binding Rossmann-like Domain"/>
    <property type="match status" value="1"/>
</dbReference>
<dbReference type="OrthoDB" id="9804774at2"/>
<dbReference type="RefSeq" id="WP_053232084.1">
    <property type="nucleotide sequence ID" value="NZ_CP011125.1"/>
</dbReference>
<evidence type="ECO:0000256" key="2">
    <source>
        <dbReference type="ARBA" id="ARBA00023002"/>
    </source>
</evidence>
<dbReference type="EMBL" id="CP011125">
    <property type="protein sequence ID" value="AKF04779.1"/>
    <property type="molecule type" value="Genomic_DNA"/>
</dbReference>
<dbReference type="PANTHER" id="PTHR42879">
    <property type="entry name" value="3-OXOACYL-(ACYL-CARRIER-PROTEIN) REDUCTASE"/>
    <property type="match status" value="1"/>
</dbReference>
<evidence type="ECO:0000259" key="3">
    <source>
        <dbReference type="SMART" id="SM00822"/>
    </source>
</evidence>
<dbReference type="NCBIfam" id="NF004200">
    <property type="entry name" value="PRK05653.1-5"/>
    <property type="match status" value="1"/>
</dbReference>
<accession>A0A0F6SE90</accession>
<feature type="domain" description="Ketoreductase" evidence="3">
    <location>
        <begin position="10"/>
        <end position="194"/>
    </location>
</feature>
<dbReference type="GO" id="GO:0016491">
    <property type="term" value="F:oxidoreductase activity"/>
    <property type="evidence" value="ECO:0007669"/>
    <property type="project" value="UniProtKB-KW"/>
</dbReference>
<comment type="similarity">
    <text evidence="1">Belongs to the short-chain dehydrogenases/reductases (SDR) family.</text>
</comment>
<keyword evidence="5" id="KW-1185">Reference proteome</keyword>
<dbReference type="InterPro" id="IPR002347">
    <property type="entry name" value="SDR_fam"/>
</dbReference>
<dbReference type="Pfam" id="PF13561">
    <property type="entry name" value="adh_short_C2"/>
    <property type="match status" value="1"/>
</dbReference>
<dbReference type="Proteomes" id="UP000034883">
    <property type="component" value="Chromosome"/>
</dbReference>
<evidence type="ECO:0000313" key="4">
    <source>
        <dbReference type="EMBL" id="AKF04779.1"/>
    </source>
</evidence>
<gene>
    <name evidence="4" type="ORF">DB32_001928</name>
</gene>
<organism evidence="4 5">
    <name type="scientific">Sandaracinus amylolyticus</name>
    <dbReference type="NCBI Taxonomy" id="927083"/>
    <lineage>
        <taxon>Bacteria</taxon>
        <taxon>Pseudomonadati</taxon>
        <taxon>Myxococcota</taxon>
        <taxon>Polyangia</taxon>
        <taxon>Polyangiales</taxon>
        <taxon>Sandaracinaceae</taxon>
        <taxon>Sandaracinus</taxon>
    </lineage>
</organism>
<keyword evidence="2" id="KW-0560">Oxidoreductase</keyword>
<reference evidence="4 5" key="1">
    <citation type="submission" date="2015-03" db="EMBL/GenBank/DDBJ databases">
        <title>Genome assembly of Sandaracinus amylolyticus DSM 53668.</title>
        <authorList>
            <person name="Sharma G."/>
            <person name="Subramanian S."/>
        </authorList>
    </citation>
    <scope>NUCLEOTIDE SEQUENCE [LARGE SCALE GENOMIC DNA]</scope>
    <source>
        <strain evidence="4 5">DSM 53668</strain>
    </source>
</reference>
<dbReference type="FunFam" id="3.40.50.720:FF:000173">
    <property type="entry name" value="3-oxoacyl-[acyl-carrier protein] reductase"/>
    <property type="match status" value="1"/>
</dbReference>
<dbReference type="NCBIfam" id="NF009466">
    <property type="entry name" value="PRK12826.1-2"/>
    <property type="match status" value="1"/>
</dbReference>
<dbReference type="PRINTS" id="PR00080">
    <property type="entry name" value="SDRFAMILY"/>
</dbReference>
<sequence>MRDRSPKEKPRALVTGASRGIGAAIAVSLARAGYPVIVQYRSNDDAAQAVKESIEKEGGRAELSRFDVADAERASAAMAKLLEGAPIGVLVNNAGVTADAPFPAMDLAQWQTVTRTTLDGFYNVTQPLVMPMVRARWGRIVNIASVSGVIGNRGQVNYSAAKAGLIGATKALAQEMAKRNVTVNAVAPGPVETDMFQGALAQGTPLDEVLKHIPMRRIGKPDDVAAIVAFLCSDAAGYITGQVIGVNGGMC</sequence>
<dbReference type="KEGG" id="samy:DB32_001928"/>
<dbReference type="STRING" id="927083.DB32_001928"/>
<dbReference type="PRINTS" id="PR00081">
    <property type="entry name" value="GDHRDH"/>
</dbReference>
<dbReference type="AlphaFoldDB" id="A0A0F6SE90"/>
<dbReference type="PANTHER" id="PTHR42879:SF2">
    <property type="entry name" value="3-OXOACYL-[ACYL-CARRIER-PROTEIN] REDUCTASE FABG"/>
    <property type="match status" value="1"/>
</dbReference>
<dbReference type="InterPro" id="IPR057326">
    <property type="entry name" value="KR_dom"/>
</dbReference>
<dbReference type="InterPro" id="IPR036291">
    <property type="entry name" value="NAD(P)-bd_dom_sf"/>
</dbReference>
<dbReference type="InterPro" id="IPR050259">
    <property type="entry name" value="SDR"/>
</dbReference>
<evidence type="ECO:0000313" key="5">
    <source>
        <dbReference type="Proteomes" id="UP000034883"/>
    </source>
</evidence>
<evidence type="ECO:0000256" key="1">
    <source>
        <dbReference type="ARBA" id="ARBA00006484"/>
    </source>
</evidence>
<name>A0A0F6SE90_9BACT</name>
<dbReference type="SUPFAM" id="SSF51735">
    <property type="entry name" value="NAD(P)-binding Rossmann-fold domains"/>
    <property type="match status" value="1"/>
</dbReference>
<proteinExistence type="inferred from homology"/>
<protein>
    <submittedName>
        <fullName evidence="4">3-oxoacyl-[acyl-carrier protein] reductase</fullName>
    </submittedName>
</protein>